<feature type="transmembrane region" description="Helical" evidence="1">
    <location>
        <begin position="163"/>
        <end position="184"/>
    </location>
</feature>
<evidence type="ECO:0000256" key="1">
    <source>
        <dbReference type="SAM" id="Phobius"/>
    </source>
</evidence>
<evidence type="ECO:0008006" key="4">
    <source>
        <dbReference type="Google" id="ProtNLM"/>
    </source>
</evidence>
<evidence type="ECO:0000313" key="3">
    <source>
        <dbReference type="Proteomes" id="UP001596191"/>
    </source>
</evidence>
<keyword evidence="1" id="KW-0472">Membrane</keyword>
<keyword evidence="1" id="KW-0812">Transmembrane</keyword>
<protein>
    <recommendedName>
        <fullName evidence="4">DUF308 domain-containing protein</fullName>
    </recommendedName>
</protein>
<keyword evidence="1" id="KW-1133">Transmembrane helix</keyword>
<feature type="transmembrane region" description="Helical" evidence="1">
    <location>
        <begin position="12"/>
        <end position="34"/>
    </location>
</feature>
<dbReference type="Proteomes" id="UP001596191">
    <property type="component" value="Unassembled WGS sequence"/>
</dbReference>
<evidence type="ECO:0000313" key="2">
    <source>
        <dbReference type="EMBL" id="MFC6273971.1"/>
    </source>
</evidence>
<gene>
    <name evidence="2" type="ORF">ACFQET_00395</name>
</gene>
<feature type="transmembrane region" description="Helical" evidence="1">
    <location>
        <begin position="40"/>
        <end position="58"/>
    </location>
</feature>
<feature type="transmembrane region" description="Helical" evidence="1">
    <location>
        <begin position="70"/>
        <end position="90"/>
    </location>
</feature>
<name>A0ABW1TJN3_9LACO</name>
<reference evidence="3" key="1">
    <citation type="journal article" date="2019" name="Int. J. Syst. Evol. Microbiol.">
        <title>The Global Catalogue of Microorganisms (GCM) 10K type strain sequencing project: providing services to taxonomists for standard genome sequencing and annotation.</title>
        <authorList>
            <consortium name="The Broad Institute Genomics Platform"/>
            <consortium name="The Broad Institute Genome Sequencing Center for Infectious Disease"/>
            <person name="Wu L."/>
            <person name="Ma J."/>
        </authorList>
    </citation>
    <scope>NUCLEOTIDE SEQUENCE [LARGE SCALE GENOMIC DNA]</scope>
    <source>
        <strain evidence="3">CCM 8907</strain>
    </source>
</reference>
<feature type="transmembrane region" description="Helical" evidence="1">
    <location>
        <begin position="127"/>
        <end position="151"/>
    </location>
</feature>
<comment type="caution">
    <text evidence="2">The sequence shown here is derived from an EMBL/GenBank/DDBJ whole genome shotgun (WGS) entry which is preliminary data.</text>
</comment>
<dbReference type="EMBL" id="JBHSSJ010000001">
    <property type="protein sequence ID" value="MFC6273971.1"/>
    <property type="molecule type" value="Genomic_DNA"/>
</dbReference>
<dbReference type="RefSeq" id="WP_125638568.1">
    <property type="nucleotide sequence ID" value="NZ_JBHSSJ010000001.1"/>
</dbReference>
<proteinExistence type="predicted"/>
<organism evidence="2 3">
    <name type="scientific">Levilactobacillus tangyuanensis</name>
    <dbReference type="NCBI Taxonomy" id="2486021"/>
    <lineage>
        <taxon>Bacteria</taxon>
        <taxon>Bacillati</taxon>
        <taxon>Bacillota</taxon>
        <taxon>Bacilli</taxon>
        <taxon>Lactobacillales</taxon>
        <taxon>Lactobacillaceae</taxon>
        <taxon>Levilactobacillus</taxon>
    </lineage>
</organism>
<feature type="transmembrane region" description="Helical" evidence="1">
    <location>
        <begin position="102"/>
        <end position="120"/>
    </location>
</feature>
<accession>A0ABW1TJN3</accession>
<sequence length="196" mass="21944">MAKQTKSRWNWDLLVPLLIFTLGTILPTVILPAIPLQLGLVAVQYGLFIIAMLLGWWLHRRVSSTQGQLIGWLVVILGLLVAMWVAARVIPAVGLIFLNREVGTFVWLGFAILVSLFTWWHRRQQPLSWFPAILGSLWITTFLAVLARVPATAGLMVTSTGNVLIAFGTILGDVSILIIGWRIWQDRQANHDDQSK</sequence>
<keyword evidence="3" id="KW-1185">Reference proteome</keyword>